<dbReference type="AlphaFoldDB" id="A0A2Z7A2U9"/>
<protein>
    <submittedName>
        <fullName evidence="1">Mitochondrial carrier family</fullName>
    </submittedName>
</protein>
<name>A0A2Z7A2U9_9LAMI</name>
<sequence>MPLVVRWPCDWRDGGRPAVRHPWRAMSRGAPRLSRPCVAAARRCSGDIVTADFFLGFCLGLSRAAREIFGPIFDIGHVLVDFEI</sequence>
<organism evidence="1 2">
    <name type="scientific">Dorcoceras hygrometricum</name>
    <dbReference type="NCBI Taxonomy" id="472368"/>
    <lineage>
        <taxon>Eukaryota</taxon>
        <taxon>Viridiplantae</taxon>
        <taxon>Streptophyta</taxon>
        <taxon>Embryophyta</taxon>
        <taxon>Tracheophyta</taxon>
        <taxon>Spermatophyta</taxon>
        <taxon>Magnoliopsida</taxon>
        <taxon>eudicotyledons</taxon>
        <taxon>Gunneridae</taxon>
        <taxon>Pentapetalae</taxon>
        <taxon>asterids</taxon>
        <taxon>lamiids</taxon>
        <taxon>Lamiales</taxon>
        <taxon>Gesneriaceae</taxon>
        <taxon>Didymocarpoideae</taxon>
        <taxon>Trichosporeae</taxon>
        <taxon>Loxocarpinae</taxon>
        <taxon>Dorcoceras</taxon>
    </lineage>
</organism>
<dbReference type="Proteomes" id="UP000250235">
    <property type="component" value="Unassembled WGS sequence"/>
</dbReference>
<proteinExistence type="predicted"/>
<keyword evidence="2" id="KW-1185">Reference proteome</keyword>
<gene>
    <name evidence="1" type="ORF">F511_45687</name>
</gene>
<evidence type="ECO:0000313" key="1">
    <source>
        <dbReference type="EMBL" id="KZV06831.1"/>
    </source>
</evidence>
<reference evidence="1 2" key="1">
    <citation type="journal article" date="2015" name="Proc. Natl. Acad. Sci. U.S.A.">
        <title>The resurrection genome of Boea hygrometrica: A blueprint for survival of dehydration.</title>
        <authorList>
            <person name="Xiao L."/>
            <person name="Yang G."/>
            <person name="Zhang L."/>
            <person name="Yang X."/>
            <person name="Zhao S."/>
            <person name="Ji Z."/>
            <person name="Zhou Q."/>
            <person name="Hu M."/>
            <person name="Wang Y."/>
            <person name="Chen M."/>
            <person name="Xu Y."/>
            <person name="Jin H."/>
            <person name="Xiao X."/>
            <person name="Hu G."/>
            <person name="Bao F."/>
            <person name="Hu Y."/>
            <person name="Wan P."/>
            <person name="Li L."/>
            <person name="Deng X."/>
            <person name="Kuang T."/>
            <person name="Xiang C."/>
            <person name="Zhu J.K."/>
            <person name="Oliver M.J."/>
            <person name="He Y."/>
        </authorList>
    </citation>
    <scope>NUCLEOTIDE SEQUENCE [LARGE SCALE GENOMIC DNA]</scope>
    <source>
        <strain evidence="2">cv. XS01</strain>
    </source>
</reference>
<evidence type="ECO:0000313" key="2">
    <source>
        <dbReference type="Proteomes" id="UP000250235"/>
    </source>
</evidence>
<dbReference type="EMBL" id="KV057950">
    <property type="protein sequence ID" value="KZV06831.1"/>
    <property type="molecule type" value="Genomic_DNA"/>
</dbReference>
<accession>A0A2Z7A2U9</accession>